<organism evidence="1 2">
    <name type="scientific">Artomyces pyxidatus</name>
    <dbReference type="NCBI Taxonomy" id="48021"/>
    <lineage>
        <taxon>Eukaryota</taxon>
        <taxon>Fungi</taxon>
        <taxon>Dikarya</taxon>
        <taxon>Basidiomycota</taxon>
        <taxon>Agaricomycotina</taxon>
        <taxon>Agaricomycetes</taxon>
        <taxon>Russulales</taxon>
        <taxon>Auriscalpiaceae</taxon>
        <taxon>Artomyces</taxon>
    </lineage>
</organism>
<reference evidence="1" key="1">
    <citation type="submission" date="2021-03" db="EMBL/GenBank/DDBJ databases">
        <authorList>
            <consortium name="DOE Joint Genome Institute"/>
            <person name="Ahrendt S."/>
            <person name="Looney B.P."/>
            <person name="Miyauchi S."/>
            <person name="Morin E."/>
            <person name="Drula E."/>
            <person name="Courty P.E."/>
            <person name="Chicoki N."/>
            <person name="Fauchery L."/>
            <person name="Kohler A."/>
            <person name="Kuo A."/>
            <person name="Labutti K."/>
            <person name="Pangilinan J."/>
            <person name="Lipzen A."/>
            <person name="Riley R."/>
            <person name="Andreopoulos W."/>
            <person name="He G."/>
            <person name="Johnson J."/>
            <person name="Barry K.W."/>
            <person name="Grigoriev I.V."/>
            <person name="Nagy L."/>
            <person name="Hibbett D."/>
            <person name="Henrissat B."/>
            <person name="Matheny P.B."/>
            <person name="Labbe J."/>
            <person name="Martin F."/>
        </authorList>
    </citation>
    <scope>NUCLEOTIDE SEQUENCE</scope>
    <source>
        <strain evidence="1">HHB10654</strain>
    </source>
</reference>
<name>A0ACB8TJ33_9AGAM</name>
<proteinExistence type="predicted"/>
<accession>A0ACB8TJ33</accession>
<dbReference type="EMBL" id="MU277188">
    <property type="protein sequence ID" value="KAI0068405.1"/>
    <property type="molecule type" value="Genomic_DNA"/>
</dbReference>
<protein>
    <submittedName>
        <fullName evidence="1">Alpha/beta-hydrolase</fullName>
    </submittedName>
</protein>
<evidence type="ECO:0000313" key="1">
    <source>
        <dbReference type="EMBL" id="KAI0068405.1"/>
    </source>
</evidence>
<gene>
    <name evidence="1" type="ORF">BV25DRAFT_574682</name>
</gene>
<reference evidence="1" key="2">
    <citation type="journal article" date="2022" name="New Phytol.">
        <title>Evolutionary transition to the ectomycorrhizal habit in the genomes of a hyperdiverse lineage of mushroom-forming fungi.</title>
        <authorList>
            <person name="Looney B."/>
            <person name="Miyauchi S."/>
            <person name="Morin E."/>
            <person name="Drula E."/>
            <person name="Courty P.E."/>
            <person name="Kohler A."/>
            <person name="Kuo A."/>
            <person name="LaButti K."/>
            <person name="Pangilinan J."/>
            <person name="Lipzen A."/>
            <person name="Riley R."/>
            <person name="Andreopoulos W."/>
            <person name="He G."/>
            <person name="Johnson J."/>
            <person name="Nolan M."/>
            <person name="Tritt A."/>
            <person name="Barry K.W."/>
            <person name="Grigoriev I.V."/>
            <person name="Nagy L.G."/>
            <person name="Hibbett D."/>
            <person name="Henrissat B."/>
            <person name="Matheny P.B."/>
            <person name="Labbe J."/>
            <person name="Martin F.M."/>
        </authorList>
    </citation>
    <scope>NUCLEOTIDE SEQUENCE</scope>
    <source>
        <strain evidence="1">HHB10654</strain>
    </source>
</reference>
<dbReference type="Proteomes" id="UP000814140">
    <property type="component" value="Unassembled WGS sequence"/>
</dbReference>
<comment type="caution">
    <text evidence="1">The sequence shown here is derived from an EMBL/GenBank/DDBJ whole genome shotgun (WGS) entry which is preliminary data.</text>
</comment>
<keyword evidence="2" id="KW-1185">Reference proteome</keyword>
<evidence type="ECO:0000313" key="2">
    <source>
        <dbReference type="Proteomes" id="UP000814140"/>
    </source>
</evidence>
<sequence length="762" mass="84087">MSWSSFLRLYPRLSRYRSISTFPAAMPDVNKNWFTELASLPLYTSARFLSNNVVRVTSSTRDHVRNSKRISTKTLFFAQTPDADHVHASPSEDVSPEVQASTISPSGRWTAVLRETSGTENKRYVEVWDCERLEATLDVTSIHSTFYTDGASQATVQVIRSTCCHPDQLSSLSFNPEETALVYTAEAKPHEDGHDPFSRFRFVPAFGEGYLGRMRPTLFIAQWSTASQSDVGLVRPLLFPKASSTVWFGQARFATSHSLVATGYEYSTDGRMLGIKGCWNRPTAVWEIALDPSSFQNTTNEPFDSTLRVAAISKISDPSFASRAPRVYRHPETSHSTVFFLSHELGGPHASCSALHSFNLETRQSQLVVPLIDKVKADLMEAFAGLYLEPIARPFLRLNGKLYLVSHTIEGPSTSVILIDAEKPSTVTRLTTAKEGDELMLWSWTLLATDGGRLLLCARSSPTVPYHLVLGRLAVSNGVPSVTWTVIEKPTLPEHVEKALNSLKSSVLQIPNRYPTETIVVEPKSSDKRPLVTFIHGGPHGHISTEFAPMITALALQGYTLSLPNYTGSVGYGDFYVRKLMGQCGTLDVQDVMESVNFLVKEGKAEHGPGKQLITGGSHGGFLGAHLVGQYPDTFSAVVLRNPVISSQPASTDIPDWYFWEFGVTPSLETEQMTPDLYAKLYPTSPVAHVEKVKAPVLLLLGLDDQRVVNVQGKTFYHALKGQGKEVDMLVFKGEGHPLDGVEAARVGWEATVDWFAKTKVE</sequence>